<gene>
    <name evidence="3" type="primary">atp4</name>
</gene>
<feature type="transmembrane region" description="Helical" evidence="1">
    <location>
        <begin position="7"/>
        <end position="40"/>
    </location>
</feature>
<protein>
    <submittedName>
        <fullName evidence="3">ATP synthase subunit 4</fullName>
    </submittedName>
</protein>
<keyword evidence="3" id="KW-0496">Mitochondrion</keyword>
<dbReference type="EMBL" id="MK069586">
    <property type="protein sequence ID" value="QDF43143.1"/>
    <property type="molecule type" value="Genomic_DNA"/>
</dbReference>
<name>A0A3S6P7Y3_ULVCO</name>
<dbReference type="EMBL" id="MH013469">
    <property type="protein sequence ID" value="AZP40157.1"/>
    <property type="molecule type" value="Genomic_DNA"/>
</dbReference>
<reference evidence="5" key="5">
    <citation type="submission" date="2018-10" db="EMBL/GenBank/DDBJ databases">
        <authorList>
            <person name="Hong Y."/>
        </authorList>
    </citation>
    <scope>NUCLEOTIDE SEQUENCE</scope>
</reference>
<reference evidence="3" key="2">
    <citation type="submission" date="2017-02" db="EMBL/GenBank/DDBJ databases">
        <title>The complete mitochondrial genome sequence of the green macroalga Ulva compressa.</title>
        <authorList>
            <person name="Liu F."/>
        </authorList>
    </citation>
    <scope>NUCLEOTIDE SEQUENCE</scope>
</reference>
<reference evidence="2" key="1">
    <citation type="submission" date="2016-07" db="EMBL/GenBank/DDBJ databases">
        <authorList>
            <person name="He P.M."/>
            <person name="Wang L.K."/>
            <person name="Cai C.E."/>
        </authorList>
    </citation>
    <scope>NUCLEOTIDE SEQUENCE</scope>
</reference>
<evidence type="ECO:0000313" key="5">
    <source>
        <dbReference type="EMBL" id="QDF43143.1"/>
    </source>
</evidence>
<accession>A0A3S6P7Y3</accession>
<keyword evidence="1" id="KW-0812">Transmembrane</keyword>
<dbReference type="RefSeq" id="YP_009560603.1">
    <property type="nucleotide sequence ID" value="NC_041082.1"/>
</dbReference>
<evidence type="ECO:0000313" key="2">
    <source>
        <dbReference type="EMBL" id="ARO34887.1"/>
    </source>
</evidence>
<geneLocation type="mitochondrion" evidence="3"/>
<evidence type="ECO:0000256" key="1">
    <source>
        <dbReference type="SAM" id="Phobius"/>
    </source>
</evidence>
<sequence>MSLNLTIYYIIALIALSGLGIVFLNSESILAICFFIFVWLIVQNDPVSASLEEQKQSIRSELISCMIHQSMDQISLNKLVCYKKIQLLASLEYIMLTQKSTNG</sequence>
<evidence type="ECO:0000313" key="4">
    <source>
        <dbReference type="EMBL" id="AZP40157.1"/>
    </source>
</evidence>
<reference evidence="4" key="4">
    <citation type="submission" date="2018-02" db="EMBL/GenBank/DDBJ databases">
        <title>The complete mitochondrial genome sequence of the green macroalga Ulva compressa (Ucom2).</title>
        <authorList>
            <person name="Liu F."/>
            <person name="Melton J.T. III."/>
        </authorList>
    </citation>
    <scope>NUCLEOTIDE SEQUENCE</scope>
    <source>
        <strain evidence="4">Ucom2</strain>
    </source>
</reference>
<keyword evidence="1" id="KW-0472">Membrane</keyword>
<organism evidence="3">
    <name type="scientific">Ulva compressa</name>
    <name type="common">Green alga</name>
    <name type="synonym">Enteromorpha compressa</name>
    <dbReference type="NCBI Taxonomy" id="63659"/>
    <lineage>
        <taxon>Eukaryota</taxon>
        <taxon>Viridiplantae</taxon>
        <taxon>Chlorophyta</taxon>
        <taxon>core chlorophytes</taxon>
        <taxon>Ulvophyceae</taxon>
        <taxon>OUU clade</taxon>
        <taxon>Ulvales</taxon>
        <taxon>Ulvaceae</taxon>
        <taxon>Ulva</taxon>
    </lineage>
</organism>
<dbReference type="EMBL" id="KY626327">
    <property type="protein sequence ID" value="ATP01468.1"/>
    <property type="molecule type" value="Genomic_DNA"/>
</dbReference>
<proteinExistence type="predicted"/>
<evidence type="ECO:0000313" key="3">
    <source>
        <dbReference type="EMBL" id="ATP01468.1"/>
    </source>
</evidence>
<dbReference type="EMBL" id="MH093740">
    <property type="protein sequence ID" value="AZT79210.1"/>
    <property type="molecule type" value="Genomic_DNA"/>
</dbReference>
<dbReference type="GeneID" id="39331063"/>
<dbReference type="EMBL" id="KX595276">
    <property type="protein sequence ID" value="ARO34887.1"/>
    <property type="molecule type" value="Genomic_DNA"/>
</dbReference>
<dbReference type="AlphaFoldDB" id="A0A3S6P7Y3"/>
<reference evidence="2" key="3">
    <citation type="journal article" date="2018" name="Genetica">
        <title>Comparative study on mitogenomes of green tide algae.</title>
        <authorList>
            <person name="Cai C."/>
            <person name="Liu F."/>
            <person name="Jiang T."/>
            <person name="Wang L."/>
            <person name="Jia R."/>
            <person name="Zhou L."/>
            <person name="Gu K."/>
            <person name="Ren J."/>
            <person name="He P."/>
        </authorList>
    </citation>
    <scope>NUCLEOTIDE SEQUENCE</scope>
</reference>
<keyword evidence="1" id="KW-1133">Transmembrane helix</keyword>